<dbReference type="Proteomes" id="UP000694548">
    <property type="component" value="Chromosome sgr01"/>
</dbReference>
<evidence type="ECO:0000313" key="2">
    <source>
        <dbReference type="Ensembl" id="ENSNFUP00015004191.1"/>
    </source>
</evidence>
<dbReference type="InterPro" id="IPR000477">
    <property type="entry name" value="RT_dom"/>
</dbReference>
<protein>
    <recommendedName>
        <fullName evidence="1">Reverse transcriptase domain-containing protein</fullName>
    </recommendedName>
</protein>
<dbReference type="Ensembl" id="ENSNFUT00015004429.1">
    <property type="protein sequence ID" value="ENSNFUP00015004191.1"/>
    <property type="gene ID" value="ENSNFUG00015002109.1"/>
</dbReference>
<organism evidence="2 3">
    <name type="scientific">Nothobranchius furzeri</name>
    <name type="common">Turquoise killifish</name>
    <dbReference type="NCBI Taxonomy" id="105023"/>
    <lineage>
        <taxon>Eukaryota</taxon>
        <taxon>Metazoa</taxon>
        <taxon>Chordata</taxon>
        <taxon>Craniata</taxon>
        <taxon>Vertebrata</taxon>
        <taxon>Euteleostomi</taxon>
        <taxon>Actinopterygii</taxon>
        <taxon>Neopterygii</taxon>
        <taxon>Teleostei</taxon>
        <taxon>Neoteleostei</taxon>
        <taxon>Acanthomorphata</taxon>
        <taxon>Ovalentaria</taxon>
        <taxon>Atherinomorphae</taxon>
        <taxon>Cyprinodontiformes</taxon>
        <taxon>Nothobranchiidae</taxon>
        <taxon>Nothobranchius</taxon>
    </lineage>
</organism>
<dbReference type="SUPFAM" id="SSF56219">
    <property type="entry name" value="DNase I-like"/>
    <property type="match status" value="1"/>
</dbReference>
<sequence length="1030" mass="119992">MDDTTRRYTKNLDYSTLNTVRTETGNSSYENLQLQRFDYTEYKPQDMQDDIDPDNNFYTRVQNHCEYYTEDQFEHNVTIKGKLSVIHFNCRSLNSNFVKIMQCLKQSNHPFTVIAISETWLQEGRISMFQIEGYNMFSTSRDCKKGGGVALYIDKNFQSRLVGDMTLVMDNIMECVSVEIQIEKSKNVLVSCMYRKPGSCVEMFKEKIVDMYDDIINRKMCFVCGDFNIDLLNPQMQNANTEFINSMFSLGLYPLITRPTRITKTSATLIDNIFTNILEYDVLSGLVITDMSDHLPVFTVVQRTTVTTQSESVVVTRLKNQEAVNSFKTDLMEQNWEEVYVEDVNMAYGKFLNIITSLYEKNCPLLYKVDKNKYAKKPWITKGIQKACRKKNKLYKDFLKKRTEEAEQNYKIYKNKLISIMRSSKRNYYSKLLEGNKSNIKNTWRILNDVIKKGSGTNSLPNIFLTKDNQEIYQSKEIANEFNKYFTEIGPDLAKDISNTKLDADAVSKITNLDKTIFIQGTNENEVITVVKTFKSKKSADLHGFDMSVVKEIIEIIAKPLTHICNQSLQSGRFPERMKVAKVIPIYKAGDKHDFSNYRPISILSQFSKILETIFHKRLYDFIEHHDILSEQQYGFRRDRTTSLAIVDLVEKISDAIDNKQYAVGVFLDLTKAFDTVNHDLLIKKLCRYGIRGVAYDWIKSYLENRLQYVHINNTDSQLLTVTTGIPQGSVLGPLLFILYINDICLVSKTLHFILFADDTNVLSFGKDLITLMDKVEKELNALKCWFNLNKLTLNLNKTKFIIFTNRAITVDTNLKINNTEIERANEIKFLGVTIEKKLSWKPHIDSIKAKLSKSLAVLYKVKEFLDEKALYLLYCSLFLPYFMYCVEVWGNTYETHLKPLFIIQKRAIRLVNKAACREHTHLLFIHLKVLKLRELVTLRTAQFMYKVMYNLMPKQIQDLFQIRESVYDLRGYKMFRKPKVRTKMKQLCISCVGVDVWNKLDQEQKDCSTMVKFKGMFKSNVIKYYESSQ</sequence>
<dbReference type="Pfam" id="PF00078">
    <property type="entry name" value="RVT_1"/>
    <property type="match status" value="1"/>
</dbReference>
<dbReference type="Proteomes" id="UP000694548">
    <property type="component" value="Chromosome sgr03"/>
</dbReference>
<dbReference type="GO" id="GO:0003824">
    <property type="term" value="F:catalytic activity"/>
    <property type="evidence" value="ECO:0007669"/>
    <property type="project" value="InterPro"/>
</dbReference>
<dbReference type="AlphaFoldDB" id="A0A8C6KH18"/>
<dbReference type="InterPro" id="IPR043502">
    <property type="entry name" value="DNA/RNA_pol_sf"/>
</dbReference>
<dbReference type="Ensembl" id="ENSNFUT00015054655.1">
    <property type="protein sequence ID" value="ENSNFUP00015052418.1"/>
    <property type="gene ID" value="ENSNFUG00015024455.1"/>
</dbReference>
<dbReference type="PANTHER" id="PTHR33332">
    <property type="entry name" value="REVERSE TRANSCRIPTASE DOMAIN-CONTAINING PROTEIN"/>
    <property type="match status" value="1"/>
</dbReference>
<dbReference type="InterPro" id="IPR005135">
    <property type="entry name" value="Endo/exonuclease/phosphatase"/>
</dbReference>
<dbReference type="CDD" id="cd01650">
    <property type="entry name" value="RT_nLTR_like"/>
    <property type="match status" value="1"/>
</dbReference>
<dbReference type="InterPro" id="IPR036691">
    <property type="entry name" value="Endo/exonu/phosph_ase_sf"/>
</dbReference>
<dbReference type="Gene3D" id="3.60.10.10">
    <property type="entry name" value="Endonuclease/exonuclease/phosphatase"/>
    <property type="match status" value="1"/>
</dbReference>
<keyword evidence="3" id="KW-1185">Reference proteome</keyword>
<dbReference type="PROSITE" id="PS50878">
    <property type="entry name" value="RT_POL"/>
    <property type="match status" value="1"/>
</dbReference>
<evidence type="ECO:0000313" key="3">
    <source>
        <dbReference type="Proteomes" id="UP000694548"/>
    </source>
</evidence>
<accession>A0A8C6KH18</accession>
<evidence type="ECO:0000259" key="1">
    <source>
        <dbReference type="PROSITE" id="PS50878"/>
    </source>
</evidence>
<reference evidence="2" key="2">
    <citation type="submission" date="2025-05" db="UniProtKB">
        <authorList>
            <consortium name="Ensembl"/>
        </authorList>
    </citation>
    <scope>IDENTIFICATION</scope>
</reference>
<dbReference type="SUPFAM" id="SSF56672">
    <property type="entry name" value="DNA/RNA polymerases"/>
    <property type="match status" value="1"/>
</dbReference>
<dbReference type="Pfam" id="PF03372">
    <property type="entry name" value="Exo_endo_phos"/>
    <property type="match status" value="1"/>
</dbReference>
<proteinExistence type="predicted"/>
<feature type="domain" description="Reverse transcriptase" evidence="1">
    <location>
        <begin position="567"/>
        <end position="835"/>
    </location>
</feature>
<name>A0A8C6KH18_NOTFU</name>
<dbReference type="GeneTree" id="ENSGT01060000248530"/>
<dbReference type="Ensembl" id="ENSNFUT00015016309.1">
    <property type="protein sequence ID" value="ENSNFUP00015015565.1"/>
    <property type="gene ID" value="ENSNFUG00015007494.1"/>
</dbReference>
<reference evidence="2" key="1">
    <citation type="submission" date="2014-08" db="EMBL/GenBank/DDBJ databases">
        <authorList>
            <person name="Senf B."/>
            <person name="Petzold A."/>
            <person name="Downie B.R."/>
            <person name="Koch P."/>
            <person name="Platzer M."/>
        </authorList>
    </citation>
    <scope>NUCLEOTIDE SEQUENCE [LARGE SCALE GENOMIC DNA]</scope>
    <source>
        <strain evidence="2">GRZ</strain>
    </source>
</reference>